<name>A0AAD7U9V5_9STRA</name>
<organism evidence="2 3">
    <name type="scientific">Chrysophaeum taylorii</name>
    <dbReference type="NCBI Taxonomy" id="2483200"/>
    <lineage>
        <taxon>Eukaryota</taxon>
        <taxon>Sar</taxon>
        <taxon>Stramenopiles</taxon>
        <taxon>Ochrophyta</taxon>
        <taxon>Pelagophyceae</taxon>
        <taxon>Pelagomonadales</taxon>
        <taxon>Pelagomonadaceae</taxon>
        <taxon>Chrysophaeum</taxon>
    </lineage>
</organism>
<dbReference type="InterPro" id="IPR010736">
    <property type="entry name" value="SHIPPO-rpt"/>
</dbReference>
<protein>
    <recommendedName>
        <fullName evidence="4">Flagellar associated protein</fullName>
    </recommendedName>
</protein>
<keyword evidence="3" id="KW-1185">Reference proteome</keyword>
<evidence type="ECO:0000313" key="2">
    <source>
        <dbReference type="EMBL" id="KAJ8599678.1"/>
    </source>
</evidence>
<proteinExistence type="predicted"/>
<accession>A0AAD7U9V5</accession>
<comment type="caution">
    <text evidence="2">The sequence shown here is derived from an EMBL/GenBank/DDBJ whole genome shotgun (WGS) entry which is preliminary data.</text>
</comment>
<dbReference type="Pfam" id="PF07004">
    <property type="entry name" value="SHIPPO-rpt"/>
    <property type="match status" value="4"/>
</dbReference>
<reference evidence="2" key="1">
    <citation type="submission" date="2023-01" db="EMBL/GenBank/DDBJ databases">
        <title>Metagenome sequencing of chrysophaentin producing Chrysophaeum taylorii.</title>
        <authorList>
            <person name="Davison J."/>
            <person name="Bewley C."/>
        </authorList>
    </citation>
    <scope>NUCLEOTIDE SEQUENCE</scope>
    <source>
        <strain evidence="2">NIES-1699</strain>
    </source>
</reference>
<dbReference type="Proteomes" id="UP001230188">
    <property type="component" value="Unassembled WGS sequence"/>
</dbReference>
<feature type="region of interest" description="Disordered" evidence="1">
    <location>
        <begin position="213"/>
        <end position="234"/>
    </location>
</feature>
<dbReference type="EMBL" id="JAQMWT010000548">
    <property type="protein sequence ID" value="KAJ8599678.1"/>
    <property type="molecule type" value="Genomic_DNA"/>
</dbReference>
<evidence type="ECO:0000313" key="3">
    <source>
        <dbReference type="Proteomes" id="UP001230188"/>
    </source>
</evidence>
<dbReference type="AlphaFoldDB" id="A0AAD7U9V5"/>
<dbReference type="PANTHER" id="PTHR40429">
    <property type="entry name" value="FLAGELLAR ASSOCIATED PROTEIN"/>
    <property type="match status" value="1"/>
</dbReference>
<evidence type="ECO:0000256" key="1">
    <source>
        <dbReference type="SAM" id="MobiDB-lite"/>
    </source>
</evidence>
<dbReference type="PANTHER" id="PTHR40429:SF1">
    <property type="entry name" value="FLAGELLAR ASSOCIATED PROTEIN"/>
    <property type="match status" value="1"/>
</dbReference>
<evidence type="ECO:0008006" key="4">
    <source>
        <dbReference type="Google" id="ProtNLM"/>
    </source>
</evidence>
<sequence length="265" mass="28255">MMLSTEASGISVDHSIIDAFNATKVSPPSYQFGSSMRARLSEAEPTPGAGTYSIKTTLLGRVPDSKIRSAPQFSLRSREKFGNPMMRAIDGGTVLQPGPGWYTPHQVNPNERIAPTYSFPKGHKRTRDKAHLAPGPGAYSAPSSVGKQILSTKQNRGGIGFGTGERPPLLRVHNDLGPGEYGVGVAACSKQVDSRKKTSGFVKFSQGVRTNEQSLIAKDEEESRPGPGTYRLPSGICGGGASYPFRASPKASLSGREKFGSPFKN</sequence>
<gene>
    <name evidence="2" type="ORF">CTAYLR_004726</name>
</gene>